<dbReference type="SFLD" id="SFLDG01123">
    <property type="entry name" value="methyltransferase_(Class_B)"/>
    <property type="match status" value="1"/>
</dbReference>
<keyword evidence="10" id="KW-1185">Reference proteome</keyword>
<comment type="caution">
    <text evidence="9">The sequence shown here is derived from an EMBL/GenBank/DDBJ whole genome shotgun (WGS) entry which is preliminary data.</text>
</comment>
<dbReference type="RefSeq" id="WP_316662484.1">
    <property type="nucleotide sequence ID" value="NZ_JAWHTF010000005.1"/>
</dbReference>
<evidence type="ECO:0000256" key="1">
    <source>
        <dbReference type="ARBA" id="ARBA00001966"/>
    </source>
</evidence>
<dbReference type="Gene3D" id="3.40.50.280">
    <property type="entry name" value="Cobalamin-binding domain"/>
    <property type="match status" value="1"/>
</dbReference>
<dbReference type="InterPro" id="IPR051198">
    <property type="entry name" value="BchE-like"/>
</dbReference>
<dbReference type="EMBL" id="JAWHTF010000005">
    <property type="protein sequence ID" value="MDU8886441.1"/>
    <property type="molecule type" value="Genomic_DNA"/>
</dbReference>
<keyword evidence="5" id="KW-0479">Metal-binding</keyword>
<evidence type="ECO:0000313" key="9">
    <source>
        <dbReference type="EMBL" id="MDU8886441.1"/>
    </source>
</evidence>
<keyword evidence="6" id="KW-0408">Iron</keyword>
<dbReference type="InterPro" id="IPR023404">
    <property type="entry name" value="rSAM_horseshoe"/>
</dbReference>
<evidence type="ECO:0000256" key="6">
    <source>
        <dbReference type="ARBA" id="ARBA00023004"/>
    </source>
</evidence>
<evidence type="ECO:0000256" key="7">
    <source>
        <dbReference type="ARBA" id="ARBA00023014"/>
    </source>
</evidence>
<dbReference type="InterPro" id="IPR034466">
    <property type="entry name" value="Methyltransferase_Class_B"/>
</dbReference>
<reference evidence="9 10" key="1">
    <citation type="submission" date="2023-10" db="EMBL/GenBank/DDBJ databases">
        <title>Marimonas sp. nov. isolated from tidal mud flat.</title>
        <authorList>
            <person name="Jaincy N.J."/>
            <person name="Srinivasan S."/>
            <person name="Lee S.-S."/>
        </authorList>
    </citation>
    <scope>NUCLEOTIDE SEQUENCE [LARGE SCALE GENOMIC DNA]</scope>
    <source>
        <strain evidence="9 10">MJ-SS3</strain>
    </source>
</reference>
<evidence type="ECO:0000313" key="10">
    <source>
        <dbReference type="Proteomes" id="UP001268651"/>
    </source>
</evidence>
<dbReference type="Pfam" id="PF04055">
    <property type="entry name" value="Radical_SAM"/>
    <property type="match status" value="1"/>
</dbReference>
<dbReference type="Proteomes" id="UP001268651">
    <property type="component" value="Unassembled WGS sequence"/>
</dbReference>
<evidence type="ECO:0000259" key="8">
    <source>
        <dbReference type="SMART" id="SM00729"/>
    </source>
</evidence>
<evidence type="ECO:0000256" key="2">
    <source>
        <dbReference type="ARBA" id="ARBA00022603"/>
    </source>
</evidence>
<dbReference type="SMART" id="SM00729">
    <property type="entry name" value="Elp3"/>
    <property type="match status" value="1"/>
</dbReference>
<evidence type="ECO:0000256" key="3">
    <source>
        <dbReference type="ARBA" id="ARBA00022679"/>
    </source>
</evidence>
<dbReference type="SFLD" id="SFLDG01082">
    <property type="entry name" value="B12-binding_domain_containing"/>
    <property type="match status" value="1"/>
</dbReference>
<proteinExistence type="predicted"/>
<protein>
    <submittedName>
        <fullName evidence="9">Radical SAM protein</fullName>
    </submittedName>
</protein>
<dbReference type="PANTHER" id="PTHR43409">
    <property type="entry name" value="ANAEROBIC MAGNESIUM-PROTOPORPHYRIN IX MONOMETHYL ESTER CYCLASE-RELATED"/>
    <property type="match status" value="1"/>
</dbReference>
<feature type="domain" description="Elp3/MiaA/NifB-like radical SAM core" evidence="8">
    <location>
        <begin position="195"/>
        <end position="419"/>
    </location>
</feature>
<name>A0ABU3U7S7_9FLAO</name>
<dbReference type="PANTHER" id="PTHR43409:SF7">
    <property type="entry name" value="BLL1977 PROTEIN"/>
    <property type="match status" value="1"/>
</dbReference>
<keyword evidence="2" id="KW-0489">Methyltransferase</keyword>
<gene>
    <name evidence="9" type="ORF">RXV94_09740</name>
</gene>
<keyword evidence="3" id="KW-0808">Transferase</keyword>
<keyword evidence="7" id="KW-0411">Iron-sulfur</keyword>
<sequence>MSQEKILIFNPKSANSKHRIPNSILQVGASIYGKYDFVFVDGNLENDPWKRIESYFNSGDFKYFCSTVMPGPQLKQAIPFSKKIKENYPNSIVIWGGYFASNQYKVCINSPFVNYVINGPGDNAFPQLLEALIHKNHDNIPKIKNLIYKDENNKIAVNAKETLLNQDELPPLPYNNLDSFYKLENYLGKTFLGKRTFSYHSSFGCPFTCSFCAVVPIYNARWKGKSATKIYEDVSFFKEKYKIDAIEFHDNNFFTSRKRVVEFSKLILNDNIDWWGEGRIDTINQYNDEDLLLMRKAGCKMIFLGAETGNDEILKQMDKGGKQTGQMIKDFAVRMRKVGIIPEMSFVLGLPGESKEKVMHQIDWDINFIKEIKTLNPDTEIIIYLYSPVPTEGSDLYKQIIESGFSFPQQLEDWLSPVWENFDLRKNPLTPWLTSAMIDKIKNFETVLNGYYPTVSDFRIFGYKKKLLRLLSSYRYRSGFYKFPYEIKVLQKLWKYRQPEIEGFYLE</sequence>
<accession>A0ABU3U7S7</accession>
<dbReference type="SFLD" id="SFLDS00029">
    <property type="entry name" value="Radical_SAM"/>
    <property type="match status" value="1"/>
</dbReference>
<dbReference type="InterPro" id="IPR058240">
    <property type="entry name" value="rSAM_sf"/>
</dbReference>
<dbReference type="Gene3D" id="3.80.30.20">
    <property type="entry name" value="tm_1862 like domain"/>
    <property type="match status" value="1"/>
</dbReference>
<dbReference type="InterPro" id="IPR006638">
    <property type="entry name" value="Elp3/MiaA/NifB-like_rSAM"/>
</dbReference>
<dbReference type="InterPro" id="IPR007197">
    <property type="entry name" value="rSAM"/>
</dbReference>
<evidence type="ECO:0000256" key="5">
    <source>
        <dbReference type="ARBA" id="ARBA00022723"/>
    </source>
</evidence>
<evidence type="ECO:0000256" key="4">
    <source>
        <dbReference type="ARBA" id="ARBA00022691"/>
    </source>
</evidence>
<organism evidence="9 10">
    <name type="scientific">Gilvirhabdus luticola</name>
    <dbReference type="NCBI Taxonomy" id="3079858"/>
    <lineage>
        <taxon>Bacteria</taxon>
        <taxon>Pseudomonadati</taxon>
        <taxon>Bacteroidota</taxon>
        <taxon>Flavobacteriia</taxon>
        <taxon>Flavobacteriales</taxon>
        <taxon>Flavobacteriaceae</taxon>
        <taxon>Gilvirhabdus</taxon>
    </lineage>
</organism>
<keyword evidence="4" id="KW-0949">S-adenosyl-L-methionine</keyword>
<comment type="cofactor">
    <cofactor evidence="1">
        <name>[4Fe-4S] cluster</name>
        <dbReference type="ChEBI" id="CHEBI:49883"/>
    </cofactor>
</comment>
<dbReference type="SUPFAM" id="SSF102114">
    <property type="entry name" value="Radical SAM enzymes"/>
    <property type="match status" value="1"/>
</dbReference>